<dbReference type="KEGG" id="tpol:Mal48_21820"/>
<organism evidence="1 2">
    <name type="scientific">Thalassoglobus polymorphus</name>
    <dbReference type="NCBI Taxonomy" id="2527994"/>
    <lineage>
        <taxon>Bacteria</taxon>
        <taxon>Pseudomonadati</taxon>
        <taxon>Planctomycetota</taxon>
        <taxon>Planctomycetia</taxon>
        <taxon>Planctomycetales</taxon>
        <taxon>Planctomycetaceae</taxon>
        <taxon>Thalassoglobus</taxon>
    </lineage>
</organism>
<keyword evidence="2" id="KW-1185">Reference proteome</keyword>
<evidence type="ECO:0000313" key="2">
    <source>
        <dbReference type="Proteomes" id="UP000315724"/>
    </source>
</evidence>
<protein>
    <submittedName>
        <fullName evidence="1">Uncharacterized protein</fullName>
    </submittedName>
</protein>
<gene>
    <name evidence="1" type="ORF">Mal48_21820</name>
</gene>
<evidence type="ECO:0000313" key="1">
    <source>
        <dbReference type="EMBL" id="QDT32933.1"/>
    </source>
</evidence>
<dbReference type="AlphaFoldDB" id="A0A517QMT1"/>
<sequence length="83" mass="9446">MRARHTQVYCQEPCPKKIVQLQQLRLPQKLSHPFEANATDASLVEQGFAMKRPFRVATRLSVLQPDFAIVLQCEVGFGQHLAK</sequence>
<proteinExistence type="predicted"/>
<dbReference type="Proteomes" id="UP000315724">
    <property type="component" value="Chromosome"/>
</dbReference>
<dbReference type="EMBL" id="CP036267">
    <property type="protein sequence ID" value="QDT32933.1"/>
    <property type="molecule type" value="Genomic_DNA"/>
</dbReference>
<accession>A0A517QMT1</accession>
<reference evidence="1 2" key="1">
    <citation type="submission" date="2019-02" db="EMBL/GenBank/DDBJ databases">
        <title>Deep-cultivation of Planctomycetes and their phenomic and genomic characterization uncovers novel biology.</title>
        <authorList>
            <person name="Wiegand S."/>
            <person name="Jogler M."/>
            <person name="Boedeker C."/>
            <person name="Pinto D."/>
            <person name="Vollmers J."/>
            <person name="Rivas-Marin E."/>
            <person name="Kohn T."/>
            <person name="Peeters S.H."/>
            <person name="Heuer A."/>
            <person name="Rast P."/>
            <person name="Oberbeckmann S."/>
            <person name="Bunk B."/>
            <person name="Jeske O."/>
            <person name="Meyerdierks A."/>
            <person name="Storesund J.E."/>
            <person name="Kallscheuer N."/>
            <person name="Luecker S."/>
            <person name="Lage O.M."/>
            <person name="Pohl T."/>
            <person name="Merkel B.J."/>
            <person name="Hornburger P."/>
            <person name="Mueller R.-W."/>
            <person name="Bruemmer F."/>
            <person name="Labrenz M."/>
            <person name="Spormann A.M."/>
            <person name="Op den Camp H."/>
            <person name="Overmann J."/>
            <person name="Amann R."/>
            <person name="Jetten M.S.M."/>
            <person name="Mascher T."/>
            <person name="Medema M.H."/>
            <person name="Devos D.P."/>
            <person name="Kaster A.-K."/>
            <person name="Ovreas L."/>
            <person name="Rohde M."/>
            <person name="Galperin M.Y."/>
            <person name="Jogler C."/>
        </authorList>
    </citation>
    <scope>NUCLEOTIDE SEQUENCE [LARGE SCALE GENOMIC DNA]</scope>
    <source>
        <strain evidence="1 2">Mal48</strain>
    </source>
</reference>
<name>A0A517QMT1_9PLAN</name>